<protein>
    <submittedName>
        <fullName evidence="2">CoA-binding protein</fullName>
    </submittedName>
</protein>
<evidence type="ECO:0000313" key="3">
    <source>
        <dbReference type="Proteomes" id="UP000663929"/>
    </source>
</evidence>
<dbReference type="PANTHER" id="PTHR33303">
    <property type="entry name" value="CYTOPLASMIC PROTEIN-RELATED"/>
    <property type="match status" value="1"/>
</dbReference>
<proteinExistence type="predicted"/>
<dbReference type="RefSeq" id="WP_237377735.1">
    <property type="nucleotide sequence ID" value="NZ_CP071793.1"/>
</dbReference>
<dbReference type="InterPro" id="IPR003781">
    <property type="entry name" value="CoA-bd"/>
</dbReference>
<dbReference type="KEGG" id="scor:J3U87_21015"/>
<accession>A0A8A4TEM3</accession>
<evidence type="ECO:0000259" key="1">
    <source>
        <dbReference type="SMART" id="SM00881"/>
    </source>
</evidence>
<keyword evidence="3" id="KW-1185">Reference proteome</keyword>
<name>A0A8A4TEM3_SULCO</name>
<dbReference type="AlphaFoldDB" id="A0A8A4TEM3"/>
<dbReference type="Proteomes" id="UP000663929">
    <property type="component" value="Chromosome"/>
</dbReference>
<dbReference type="PANTHER" id="PTHR33303:SF2">
    <property type="entry name" value="COA-BINDING DOMAIN-CONTAINING PROTEIN"/>
    <property type="match status" value="1"/>
</dbReference>
<evidence type="ECO:0000313" key="2">
    <source>
        <dbReference type="EMBL" id="QTD48073.1"/>
    </source>
</evidence>
<feature type="domain" description="CoA-binding" evidence="1">
    <location>
        <begin position="11"/>
        <end position="108"/>
    </location>
</feature>
<dbReference type="SMART" id="SM00881">
    <property type="entry name" value="CoA_binding"/>
    <property type="match status" value="1"/>
</dbReference>
<reference evidence="2" key="1">
    <citation type="submission" date="2021-03" db="EMBL/GenBank/DDBJ databases">
        <title>Acanthopleuribacteraceae sp. M133.</title>
        <authorList>
            <person name="Wang G."/>
        </authorList>
    </citation>
    <scope>NUCLEOTIDE SEQUENCE</scope>
    <source>
        <strain evidence="2">M133</strain>
    </source>
</reference>
<dbReference type="SUPFAM" id="SSF51735">
    <property type="entry name" value="NAD(P)-binding Rossmann-fold domains"/>
    <property type="match status" value="1"/>
</dbReference>
<sequence>MFGPVSDGMRLFHSKSSVAVVGYSENPDRVVGKITSFLIEEGNRVTGINPKHNGAPEAKIPVKQKLADLEEAVDIIQVFRNSTALPDLAKEILSLPWRPKMVWCQQGVFHFQFQELLEREGIPVVMDACPYALRSYL</sequence>
<dbReference type="EMBL" id="CP071793">
    <property type="protein sequence ID" value="QTD48073.1"/>
    <property type="molecule type" value="Genomic_DNA"/>
</dbReference>
<dbReference type="InterPro" id="IPR036291">
    <property type="entry name" value="NAD(P)-bd_dom_sf"/>
</dbReference>
<dbReference type="Pfam" id="PF13380">
    <property type="entry name" value="CoA_binding_2"/>
    <property type="match status" value="1"/>
</dbReference>
<gene>
    <name evidence="2" type="ORF">J3U87_21015</name>
</gene>
<organism evidence="2 3">
    <name type="scientific">Sulfidibacter corallicola</name>
    <dbReference type="NCBI Taxonomy" id="2818388"/>
    <lineage>
        <taxon>Bacteria</taxon>
        <taxon>Pseudomonadati</taxon>
        <taxon>Acidobacteriota</taxon>
        <taxon>Holophagae</taxon>
        <taxon>Acanthopleuribacterales</taxon>
        <taxon>Acanthopleuribacteraceae</taxon>
        <taxon>Sulfidibacter</taxon>
    </lineage>
</organism>
<dbReference type="Gene3D" id="3.40.50.720">
    <property type="entry name" value="NAD(P)-binding Rossmann-like Domain"/>
    <property type="match status" value="1"/>
</dbReference>